<dbReference type="Proteomes" id="UP000304382">
    <property type="component" value="Unassembled WGS sequence"/>
</dbReference>
<evidence type="ECO:0000313" key="1">
    <source>
        <dbReference type="EMBL" id="GCF15730.1"/>
    </source>
</evidence>
<dbReference type="EMBL" id="BIXZ01000010">
    <property type="protein sequence ID" value="GCF15730.1"/>
    <property type="molecule type" value="Genomic_DNA"/>
</dbReference>
<comment type="caution">
    <text evidence="1">The sequence shown here is derived from an EMBL/GenBank/DDBJ whole genome shotgun (WGS) entry which is preliminary data.</text>
</comment>
<protein>
    <submittedName>
        <fullName evidence="1">Uncharacterized protein</fullName>
    </submittedName>
</protein>
<name>A0A4C2EQI9_9EURY</name>
<dbReference type="AlphaFoldDB" id="A0A4C2EQI9"/>
<dbReference type="RefSeq" id="WP_137685156.1">
    <property type="nucleotide sequence ID" value="NZ_BIXZ01000010.1"/>
</dbReference>
<proteinExistence type="predicted"/>
<keyword evidence="2" id="KW-1185">Reference proteome</keyword>
<gene>
    <name evidence="1" type="ORF">Harman_36650</name>
</gene>
<reference evidence="1 2" key="1">
    <citation type="submission" date="2019-02" db="EMBL/GenBank/DDBJ databases">
        <title>Haloarcula mannanilyticum sp. nov., a mannan degrading haloarchaeon isolated from commercial salt.</title>
        <authorList>
            <person name="Enomoto S."/>
            <person name="Shimane Y."/>
            <person name="Kamekura M."/>
            <person name="Ito T."/>
            <person name="Moriya O."/>
            <person name="Ihara K."/>
            <person name="Takahashi-Ando N."/>
            <person name="Fukushima Y."/>
            <person name="Yoshida Y."/>
            <person name="Usama R."/>
            <person name="Takai K."/>
            <person name="Minegishi H."/>
        </authorList>
    </citation>
    <scope>NUCLEOTIDE SEQUENCE [LARGE SCALE GENOMIC DNA]</scope>
    <source>
        <strain evidence="1 2">MD130-1</strain>
    </source>
</reference>
<sequence>MPPEPEGLPLTLLTGESHAVIYEANGFEIVPWYRKDWGFEGPGVEYFPNYVKSLVKYYERPEELWDQEKSHLEHRPIYDQEDLSDIWFEPETLPDEPIADQSEVEKHQPFSVIIDDDAPFPDDETQVPDHEVRIEDSEGAIWYLIQADEYDAYYRENEEKAPEAVADFTTSLRLMYEKPEVFVARYTPEE</sequence>
<evidence type="ECO:0000313" key="2">
    <source>
        <dbReference type="Proteomes" id="UP000304382"/>
    </source>
</evidence>
<organism evidence="1 2">
    <name type="scientific">Haloarcula mannanilytica</name>
    <dbReference type="NCBI Taxonomy" id="2509225"/>
    <lineage>
        <taxon>Archaea</taxon>
        <taxon>Methanobacteriati</taxon>
        <taxon>Methanobacteriota</taxon>
        <taxon>Stenosarchaea group</taxon>
        <taxon>Halobacteria</taxon>
        <taxon>Halobacteriales</taxon>
        <taxon>Haloarculaceae</taxon>
        <taxon>Haloarcula</taxon>
    </lineage>
</organism>
<accession>A0A4C2EQI9</accession>